<dbReference type="PANTHER" id="PTHR37285">
    <property type="entry name" value="SPORE WALL MATURATION PROTEIN DIT1"/>
    <property type="match status" value="1"/>
</dbReference>
<comment type="caution">
    <text evidence="1">The sequence shown here is derived from an EMBL/GenBank/DDBJ whole genome shotgun (WGS) entry which is preliminary data.</text>
</comment>
<dbReference type="OrthoDB" id="429813at2759"/>
<evidence type="ECO:0000313" key="1">
    <source>
        <dbReference type="EMBL" id="RDL33854.1"/>
    </source>
</evidence>
<dbReference type="STRING" id="2656787.A0A370TG24"/>
<proteinExistence type="predicted"/>
<dbReference type="InterPro" id="IPR007817">
    <property type="entry name" value="Isocyanide_synthase_DIT1"/>
</dbReference>
<sequence>MPFSTLRRVLSEFPAYQWLWGLLYLENSKAAEAKTVPHSQNLAITNHILDILESYGKNCKTADGREQPNWLGTEKFFDMVSKQVAANQVVKMILPAFPWKSINTVDKVIGRLPDLGEVLALARLNTMCKEIRKVYLPGAEVTIATDGLVFDDLVGISDEDTWAYSEGLMSILSSKGFSGIKMLRVMDILDLVKEEKMTKELYLSLVETCRLKLFQGYAQMEEEVRDMIKTDPDTLMTYCGFIRFLETDLRYSPVAKNTLSGQQYRKCVKRVALGMMIRAESFTKLIQDRCPGFVRLSIHPSSGAVKLSIPLIIQKSNEFPRTPWHCAIAVGIDGSYQTIHAKNARQTHNLIEVDGLPHYYREKSGLWDWEDDNAVFEPQYPNGMLVRPLRQTKGDSQFLQVHHILKLRKLASIYQGPIKVIGFANSMQVFPQRDSEQQVVQVQASL</sequence>
<dbReference type="Pfam" id="PF05141">
    <property type="entry name" value="DIT1_PvcA"/>
    <property type="match status" value="1"/>
</dbReference>
<dbReference type="Proteomes" id="UP000254866">
    <property type="component" value="Unassembled WGS sequence"/>
</dbReference>
<protein>
    <recommendedName>
        <fullName evidence="3">Pyoverdine biosynthesis</fullName>
    </recommendedName>
</protein>
<accession>A0A370TG24</accession>
<evidence type="ECO:0008006" key="3">
    <source>
        <dbReference type="Google" id="ProtNLM"/>
    </source>
</evidence>
<dbReference type="AlphaFoldDB" id="A0A370TG24"/>
<dbReference type="GeneID" id="43601071"/>
<organism evidence="1 2">
    <name type="scientific">Venustampulla echinocandica</name>
    <dbReference type="NCBI Taxonomy" id="2656787"/>
    <lineage>
        <taxon>Eukaryota</taxon>
        <taxon>Fungi</taxon>
        <taxon>Dikarya</taxon>
        <taxon>Ascomycota</taxon>
        <taxon>Pezizomycotina</taxon>
        <taxon>Leotiomycetes</taxon>
        <taxon>Helotiales</taxon>
        <taxon>Pleuroascaceae</taxon>
        <taxon>Venustampulla</taxon>
    </lineage>
</organism>
<dbReference type="EMBL" id="NPIC01000008">
    <property type="protein sequence ID" value="RDL33854.1"/>
    <property type="molecule type" value="Genomic_DNA"/>
</dbReference>
<evidence type="ECO:0000313" key="2">
    <source>
        <dbReference type="Proteomes" id="UP000254866"/>
    </source>
</evidence>
<dbReference type="RefSeq" id="XP_031867136.1">
    <property type="nucleotide sequence ID" value="XM_032016845.1"/>
</dbReference>
<gene>
    <name evidence="1" type="ORF">BP5553_08222</name>
</gene>
<dbReference type="PANTHER" id="PTHR37285:SF5">
    <property type="entry name" value="SPORE WALL MATURATION PROTEIN DIT1"/>
    <property type="match status" value="1"/>
</dbReference>
<reference evidence="1 2" key="1">
    <citation type="journal article" date="2018" name="IMA Fungus">
        <title>IMA Genome-F 9: Draft genome sequence of Annulohypoxylon stygium, Aspergillus mulundensis, Berkeleyomyces basicola (syn. Thielaviopsis basicola), Ceratocystis smalleyi, two Cercospora beticola strains, Coleophoma cylindrospora, Fusarium fracticaudum, Phialophora cf. hyalina, and Morchella septimelata.</title>
        <authorList>
            <person name="Wingfield B.D."/>
            <person name="Bills G.F."/>
            <person name="Dong Y."/>
            <person name="Huang W."/>
            <person name="Nel W.J."/>
            <person name="Swalarsk-Parry B.S."/>
            <person name="Vaghefi N."/>
            <person name="Wilken P.M."/>
            <person name="An Z."/>
            <person name="de Beer Z.W."/>
            <person name="De Vos L."/>
            <person name="Chen L."/>
            <person name="Duong T.A."/>
            <person name="Gao Y."/>
            <person name="Hammerbacher A."/>
            <person name="Kikkert J.R."/>
            <person name="Li Y."/>
            <person name="Li H."/>
            <person name="Li K."/>
            <person name="Li Q."/>
            <person name="Liu X."/>
            <person name="Ma X."/>
            <person name="Naidoo K."/>
            <person name="Pethybridge S.J."/>
            <person name="Sun J."/>
            <person name="Steenkamp E.T."/>
            <person name="van der Nest M.A."/>
            <person name="van Wyk S."/>
            <person name="Wingfield M.J."/>
            <person name="Xiong C."/>
            <person name="Yue Q."/>
            <person name="Zhang X."/>
        </authorList>
    </citation>
    <scope>NUCLEOTIDE SEQUENCE [LARGE SCALE GENOMIC DNA]</scope>
    <source>
        <strain evidence="1 2">BP 5553</strain>
    </source>
</reference>
<keyword evidence="2" id="KW-1185">Reference proteome</keyword>
<name>A0A370TG24_9HELO</name>